<organism evidence="12 13">
    <name type="scientific">Arenimonas terrae</name>
    <dbReference type="NCBI Taxonomy" id="2546226"/>
    <lineage>
        <taxon>Bacteria</taxon>
        <taxon>Pseudomonadati</taxon>
        <taxon>Pseudomonadota</taxon>
        <taxon>Gammaproteobacteria</taxon>
        <taxon>Lysobacterales</taxon>
        <taxon>Lysobacteraceae</taxon>
        <taxon>Arenimonas</taxon>
    </lineage>
</organism>
<dbReference type="Pfam" id="PF01202">
    <property type="entry name" value="SKI"/>
    <property type="match status" value="1"/>
</dbReference>
<keyword evidence="13" id="KW-1185">Reference proteome</keyword>
<dbReference type="InterPro" id="IPR027417">
    <property type="entry name" value="P-loop_NTPase"/>
</dbReference>
<keyword evidence="5 11" id="KW-0808">Transferase</keyword>
<dbReference type="SUPFAM" id="SSF52540">
    <property type="entry name" value="P-loop containing nucleoside triphosphate hydrolases"/>
    <property type="match status" value="1"/>
</dbReference>
<dbReference type="OrthoDB" id="9800332at2"/>
<dbReference type="GO" id="GO:0009423">
    <property type="term" value="P:chorismate biosynthetic process"/>
    <property type="evidence" value="ECO:0007669"/>
    <property type="project" value="UniProtKB-UniRule"/>
</dbReference>
<dbReference type="EMBL" id="SMDR01000001">
    <property type="protein sequence ID" value="TNJ35359.1"/>
    <property type="molecule type" value="Genomic_DNA"/>
</dbReference>
<dbReference type="UniPathway" id="UPA00053">
    <property type="reaction ID" value="UER00088"/>
</dbReference>
<comment type="caution">
    <text evidence="12">The sequence shown here is derived from an EMBL/GenBank/DDBJ whole genome shotgun (WGS) entry which is preliminary data.</text>
</comment>
<protein>
    <recommendedName>
        <fullName evidence="3 11">Shikimate kinase</fullName>
        <shortName evidence="11">SK</shortName>
        <ecNumber evidence="3 11">2.7.1.71</ecNumber>
    </recommendedName>
</protein>
<dbReference type="Proteomes" id="UP000305760">
    <property type="component" value="Unassembled WGS sequence"/>
</dbReference>
<keyword evidence="11" id="KW-0479">Metal-binding</keyword>
<comment type="similarity">
    <text evidence="2 11">Belongs to the shikimate kinase family.</text>
</comment>
<dbReference type="Gene3D" id="3.40.50.300">
    <property type="entry name" value="P-loop containing nucleotide triphosphate hydrolases"/>
    <property type="match status" value="1"/>
</dbReference>
<dbReference type="PRINTS" id="PR01100">
    <property type="entry name" value="SHIKIMTKNASE"/>
</dbReference>
<keyword evidence="8 11" id="KW-0067">ATP-binding</keyword>
<evidence type="ECO:0000256" key="11">
    <source>
        <dbReference type="HAMAP-Rule" id="MF_00109"/>
    </source>
</evidence>
<dbReference type="InterPro" id="IPR031322">
    <property type="entry name" value="Shikimate/glucono_kinase"/>
</dbReference>
<dbReference type="GO" id="GO:0008652">
    <property type="term" value="P:amino acid biosynthetic process"/>
    <property type="evidence" value="ECO:0007669"/>
    <property type="project" value="UniProtKB-KW"/>
</dbReference>
<dbReference type="GO" id="GO:0000287">
    <property type="term" value="F:magnesium ion binding"/>
    <property type="evidence" value="ECO:0007669"/>
    <property type="project" value="UniProtKB-UniRule"/>
</dbReference>
<comment type="function">
    <text evidence="11">Catalyzes the specific phosphorylation of the 3-hydroxyl group of shikimic acid using ATP as a cosubstrate.</text>
</comment>
<dbReference type="HAMAP" id="MF_00109">
    <property type="entry name" value="Shikimate_kinase"/>
    <property type="match status" value="1"/>
</dbReference>
<evidence type="ECO:0000313" key="12">
    <source>
        <dbReference type="EMBL" id="TNJ35359.1"/>
    </source>
</evidence>
<name>A0A5C4RWT9_9GAMM</name>
<comment type="subcellular location">
    <subcellularLocation>
        <location evidence="11">Cytoplasm</location>
    </subcellularLocation>
</comment>
<evidence type="ECO:0000256" key="6">
    <source>
        <dbReference type="ARBA" id="ARBA00022741"/>
    </source>
</evidence>
<dbReference type="GO" id="GO:0005829">
    <property type="term" value="C:cytosol"/>
    <property type="evidence" value="ECO:0007669"/>
    <property type="project" value="TreeGrafter"/>
</dbReference>
<dbReference type="GO" id="GO:0004765">
    <property type="term" value="F:shikimate kinase activity"/>
    <property type="evidence" value="ECO:0007669"/>
    <property type="project" value="UniProtKB-UniRule"/>
</dbReference>
<dbReference type="InterPro" id="IPR000623">
    <property type="entry name" value="Shikimate_kinase/TSH1"/>
</dbReference>
<dbReference type="EC" id="2.7.1.71" evidence="3 11"/>
<dbReference type="InterPro" id="IPR023000">
    <property type="entry name" value="Shikimate_kinase_CS"/>
</dbReference>
<evidence type="ECO:0000256" key="7">
    <source>
        <dbReference type="ARBA" id="ARBA00022777"/>
    </source>
</evidence>
<dbReference type="RefSeq" id="WP_139446719.1">
    <property type="nucleotide sequence ID" value="NZ_SMDR01000001.1"/>
</dbReference>
<evidence type="ECO:0000256" key="4">
    <source>
        <dbReference type="ARBA" id="ARBA00022605"/>
    </source>
</evidence>
<dbReference type="PANTHER" id="PTHR21087:SF16">
    <property type="entry name" value="SHIKIMATE KINASE 1, CHLOROPLASTIC"/>
    <property type="match status" value="1"/>
</dbReference>
<proteinExistence type="inferred from homology"/>
<feature type="binding site" evidence="11">
    <location>
        <position position="36"/>
    </location>
    <ligand>
        <name>substrate</name>
    </ligand>
</feature>
<evidence type="ECO:0000256" key="3">
    <source>
        <dbReference type="ARBA" id="ARBA00012154"/>
    </source>
</evidence>
<dbReference type="CDD" id="cd00464">
    <property type="entry name" value="SK"/>
    <property type="match status" value="1"/>
</dbReference>
<keyword evidence="4 11" id="KW-0028">Amino-acid biosynthesis</keyword>
<keyword evidence="7 11" id="KW-0418">Kinase</keyword>
<dbReference type="PROSITE" id="PS01128">
    <property type="entry name" value="SHIKIMATE_KINASE"/>
    <property type="match status" value="1"/>
</dbReference>
<comment type="caution">
    <text evidence="11">Lacks conserved residue(s) required for the propagation of feature annotation.</text>
</comment>
<feature type="binding site" evidence="11">
    <location>
        <position position="82"/>
    </location>
    <ligand>
        <name>substrate</name>
    </ligand>
</feature>
<comment type="catalytic activity">
    <reaction evidence="10 11">
        <text>shikimate + ATP = 3-phosphoshikimate + ADP + H(+)</text>
        <dbReference type="Rhea" id="RHEA:13121"/>
        <dbReference type="ChEBI" id="CHEBI:15378"/>
        <dbReference type="ChEBI" id="CHEBI:30616"/>
        <dbReference type="ChEBI" id="CHEBI:36208"/>
        <dbReference type="ChEBI" id="CHEBI:145989"/>
        <dbReference type="ChEBI" id="CHEBI:456216"/>
        <dbReference type="EC" id="2.7.1.71"/>
    </reaction>
</comment>
<keyword evidence="6 11" id="KW-0547">Nucleotide-binding</keyword>
<evidence type="ECO:0000256" key="8">
    <source>
        <dbReference type="ARBA" id="ARBA00022840"/>
    </source>
</evidence>
<comment type="cofactor">
    <cofactor evidence="11">
        <name>Mg(2+)</name>
        <dbReference type="ChEBI" id="CHEBI:18420"/>
    </cofactor>
    <text evidence="11">Binds 1 Mg(2+) ion per subunit.</text>
</comment>
<sequence length="180" mass="19458">MNPAPNLVLVGPMGAGKTSIGKRLAARLGLAFVDCDHRLEEVTGAPVPLIFECEGEAGFRARETALIAELMRGHGQLVATGGGAVLAEDNRRRLRERGFVVHLQVSVSQQIERLARDRSRPLLAFGDKRARLESLAVERGPIYDAVADLAFDADGLTVPIAAERLGALLEQRWQRSEVAA</sequence>
<feature type="binding site" evidence="11">
    <location>
        <begin position="14"/>
        <end position="19"/>
    </location>
    <ligand>
        <name>ATP</name>
        <dbReference type="ChEBI" id="CHEBI:30616"/>
    </ligand>
</feature>
<dbReference type="GO" id="GO:0005524">
    <property type="term" value="F:ATP binding"/>
    <property type="evidence" value="ECO:0007669"/>
    <property type="project" value="UniProtKB-UniRule"/>
</dbReference>
<keyword evidence="11" id="KW-0963">Cytoplasm</keyword>
<feature type="binding site" evidence="11">
    <location>
        <position position="18"/>
    </location>
    <ligand>
        <name>Mg(2+)</name>
        <dbReference type="ChEBI" id="CHEBI:18420"/>
    </ligand>
</feature>
<evidence type="ECO:0000256" key="10">
    <source>
        <dbReference type="ARBA" id="ARBA00048567"/>
    </source>
</evidence>
<feature type="binding site" evidence="11">
    <location>
        <position position="60"/>
    </location>
    <ligand>
        <name>substrate</name>
    </ligand>
</feature>
<dbReference type="PANTHER" id="PTHR21087">
    <property type="entry name" value="SHIKIMATE KINASE"/>
    <property type="match status" value="1"/>
</dbReference>
<evidence type="ECO:0000256" key="2">
    <source>
        <dbReference type="ARBA" id="ARBA00006997"/>
    </source>
</evidence>
<keyword evidence="11" id="KW-0460">Magnesium</keyword>
<gene>
    <name evidence="11" type="primary">aroK</name>
    <name evidence="12" type="ORF">E1B00_06280</name>
</gene>
<evidence type="ECO:0000256" key="1">
    <source>
        <dbReference type="ARBA" id="ARBA00004842"/>
    </source>
</evidence>
<keyword evidence="9 11" id="KW-0057">Aromatic amino acid biosynthesis</keyword>
<evidence type="ECO:0000313" key="13">
    <source>
        <dbReference type="Proteomes" id="UP000305760"/>
    </source>
</evidence>
<comment type="pathway">
    <text evidence="1 11">Metabolic intermediate biosynthesis; chorismate biosynthesis; chorismate from D-erythrose 4-phosphate and phosphoenolpyruvate: step 5/7.</text>
</comment>
<feature type="binding site" evidence="11">
    <location>
        <position position="120"/>
    </location>
    <ligand>
        <name>ATP</name>
        <dbReference type="ChEBI" id="CHEBI:30616"/>
    </ligand>
</feature>
<dbReference type="GO" id="GO:0009073">
    <property type="term" value="P:aromatic amino acid family biosynthetic process"/>
    <property type="evidence" value="ECO:0007669"/>
    <property type="project" value="UniProtKB-KW"/>
</dbReference>
<comment type="subunit">
    <text evidence="11">Monomer.</text>
</comment>
<accession>A0A5C4RWT9</accession>
<dbReference type="AlphaFoldDB" id="A0A5C4RWT9"/>
<evidence type="ECO:0000256" key="5">
    <source>
        <dbReference type="ARBA" id="ARBA00022679"/>
    </source>
</evidence>
<feature type="binding site" evidence="11">
    <location>
        <position position="139"/>
    </location>
    <ligand>
        <name>substrate</name>
    </ligand>
</feature>
<evidence type="ECO:0000256" key="9">
    <source>
        <dbReference type="ARBA" id="ARBA00023141"/>
    </source>
</evidence>
<reference evidence="12 13" key="1">
    <citation type="submission" date="2019-03" db="EMBL/GenBank/DDBJ databases">
        <title>Arenimonas daejeonensis sp. nov., isolated from compost.</title>
        <authorList>
            <person name="Jeon C.O."/>
        </authorList>
    </citation>
    <scope>NUCLEOTIDE SEQUENCE [LARGE SCALE GENOMIC DNA]</scope>
    <source>
        <strain evidence="12 13">R29</strain>
    </source>
</reference>